<dbReference type="GO" id="GO:0006508">
    <property type="term" value="P:proteolysis"/>
    <property type="evidence" value="ECO:0007669"/>
    <property type="project" value="UniProtKB-KW"/>
</dbReference>
<evidence type="ECO:0000256" key="1">
    <source>
        <dbReference type="SAM" id="MobiDB-lite"/>
    </source>
</evidence>
<keyword evidence="3" id="KW-1185">Reference proteome</keyword>
<organism evidence="2 3">
    <name type="scientific">Paucidesulfovibrio gracilis DSM 16080</name>
    <dbReference type="NCBI Taxonomy" id="1121449"/>
    <lineage>
        <taxon>Bacteria</taxon>
        <taxon>Pseudomonadati</taxon>
        <taxon>Thermodesulfobacteriota</taxon>
        <taxon>Desulfovibrionia</taxon>
        <taxon>Desulfovibrionales</taxon>
        <taxon>Desulfovibrionaceae</taxon>
        <taxon>Paucidesulfovibrio</taxon>
    </lineage>
</organism>
<gene>
    <name evidence="2" type="ORF">SAMN02745704_01252</name>
</gene>
<dbReference type="PANTHER" id="PTHR30217">
    <property type="entry name" value="PEPTIDASE U32 FAMILY"/>
    <property type="match status" value="1"/>
</dbReference>
<proteinExistence type="predicted"/>
<dbReference type="PANTHER" id="PTHR30217:SF10">
    <property type="entry name" value="23S RRNA 5-HYDROXYCYTIDINE C2501 SYNTHASE"/>
    <property type="match status" value="1"/>
</dbReference>
<evidence type="ECO:0000313" key="3">
    <source>
        <dbReference type="Proteomes" id="UP000190027"/>
    </source>
</evidence>
<dbReference type="Pfam" id="PF01136">
    <property type="entry name" value="Peptidase_U32"/>
    <property type="match status" value="1"/>
</dbReference>
<dbReference type="InterPro" id="IPR051454">
    <property type="entry name" value="RNA/ubiquinone_mod_enzymes"/>
</dbReference>
<dbReference type="RefSeq" id="WP_234990647.1">
    <property type="nucleotide sequence ID" value="NZ_FUYC01000004.1"/>
</dbReference>
<dbReference type="Proteomes" id="UP000190027">
    <property type="component" value="Unassembled WGS sequence"/>
</dbReference>
<name>A0A1T4WQT9_9BACT</name>
<dbReference type="AlphaFoldDB" id="A0A1T4WQT9"/>
<dbReference type="STRING" id="1121449.SAMN02745704_01252"/>
<dbReference type="InterPro" id="IPR001539">
    <property type="entry name" value="Peptidase_U32"/>
</dbReference>
<reference evidence="2 3" key="1">
    <citation type="submission" date="2017-02" db="EMBL/GenBank/DDBJ databases">
        <authorList>
            <person name="Peterson S.W."/>
        </authorList>
    </citation>
    <scope>NUCLEOTIDE SEQUENCE [LARGE SCALE GENOMIC DNA]</scope>
    <source>
        <strain evidence="2 3">DSM 16080</strain>
    </source>
</reference>
<accession>A0A1T4WQT9</accession>
<dbReference type="GO" id="GO:0008233">
    <property type="term" value="F:peptidase activity"/>
    <property type="evidence" value="ECO:0007669"/>
    <property type="project" value="UniProtKB-KW"/>
</dbReference>
<protein>
    <submittedName>
        <fullName evidence="2">Putative protease</fullName>
    </submittedName>
</protein>
<evidence type="ECO:0000313" key="2">
    <source>
        <dbReference type="EMBL" id="SKA79713.1"/>
    </source>
</evidence>
<keyword evidence="2" id="KW-0378">Hydrolase</keyword>
<keyword evidence="2" id="KW-0645">Protease</keyword>
<feature type="region of interest" description="Disordered" evidence="1">
    <location>
        <begin position="405"/>
        <end position="425"/>
    </location>
</feature>
<sequence length="661" mass="73335">MNTNNNAEAFVPEIMAPAGGRESFLAAMAAGADAVYLGLKHFSARMQANNFSISELARLTHLAHDQGSKVYVAMNTLVKPGDEDAAGRLLDRAARLVHPDALIVQDPAMLLLARQVGFQGELHLSTLANITHPAGLAMAHDMGADRVVIPRELNLDEVRQMTEACPEGLDLEIFVHGALCYSISGRCWWSSYMGGKSGLRGRCVQPCRRLYRHGRDDQGRRAFSCMDLSLDVLTKPLLQMPKVSAWKIEGRKKGPHYVYYTVKAYQLLRDHPKDAQAKKDALSLLEQALGRPGTHSVFLPQRTFTPVQPDKDTGSGLFLGPVRTQNRKPYLKPRQELLPGDLLRVGYEDEAGHRVLPVRKRVPKGGRLDLPGGRGPSATAGMRVFLIDRREPGLMHAMRDQEKRLAGADDADSAGGSSFVPTMPRPVKLSGSRHISLFRTPPKGKVRSETGLWLEDRLVSNLPKPLGRKIWWWLPPVIWPNEEPRWKELVQMALDKGARTLVLNAPWQRALVPDGDVRLLAGPFCNIANAMAVQVLAEQGFSGAFVSPELSGEEFLRLPAESPLPLGMVLKGSWPLGISRVLGQGVKPGETYSSPKGEGCWVKPLGQNYWVYPDWELDLSSESKALERAGYAWLVDMRENWPKKVRAAQRTSKFNWHLKLL</sequence>
<dbReference type="EMBL" id="FUYC01000004">
    <property type="protein sequence ID" value="SKA79713.1"/>
    <property type="molecule type" value="Genomic_DNA"/>
</dbReference>